<evidence type="ECO:0000256" key="2">
    <source>
        <dbReference type="ARBA" id="ARBA00007613"/>
    </source>
</evidence>
<gene>
    <name evidence="8" type="ORF">FLJC2902T_02470</name>
</gene>
<comment type="similarity">
    <text evidence="2">Belongs to the outer membrane factor (OMF) (TC 1.B.17) family.</text>
</comment>
<comment type="caution">
    <text evidence="8">The sequence shown here is derived from an EMBL/GenBank/DDBJ whole genome shotgun (WGS) entry which is preliminary data.</text>
</comment>
<dbReference type="GO" id="GO:0015288">
    <property type="term" value="F:porin activity"/>
    <property type="evidence" value="ECO:0007669"/>
    <property type="project" value="TreeGrafter"/>
</dbReference>
<dbReference type="AlphaFoldDB" id="V6ST09"/>
<dbReference type="GO" id="GO:0015562">
    <property type="term" value="F:efflux transmembrane transporter activity"/>
    <property type="evidence" value="ECO:0007669"/>
    <property type="project" value="InterPro"/>
</dbReference>
<evidence type="ECO:0000313" key="8">
    <source>
        <dbReference type="EMBL" id="ESU29771.1"/>
    </source>
</evidence>
<evidence type="ECO:0000313" key="9">
    <source>
        <dbReference type="Proteomes" id="UP000018004"/>
    </source>
</evidence>
<evidence type="ECO:0000256" key="6">
    <source>
        <dbReference type="ARBA" id="ARBA00023136"/>
    </source>
</evidence>
<keyword evidence="3" id="KW-0813">Transport</keyword>
<keyword evidence="7" id="KW-0998">Cell outer membrane</keyword>
<dbReference type="PANTHER" id="PTHR30026:SF20">
    <property type="entry name" value="OUTER MEMBRANE PROTEIN TOLC"/>
    <property type="match status" value="1"/>
</dbReference>
<dbReference type="Proteomes" id="UP000018004">
    <property type="component" value="Unassembled WGS sequence"/>
</dbReference>
<keyword evidence="9" id="KW-1185">Reference proteome</keyword>
<evidence type="ECO:0000256" key="5">
    <source>
        <dbReference type="ARBA" id="ARBA00022692"/>
    </source>
</evidence>
<accession>V6ST09</accession>
<dbReference type="InterPro" id="IPR003423">
    <property type="entry name" value="OMP_efflux"/>
</dbReference>
<evidence type="ECO:0000256" key="4">
    <source>
        <dbReference type="ARBA" id="ARBA00022452"/>
    </source>
</evidence>
<organism evidence="8 9">
    <name type="scientific">Flavobacterium limnosediminis JC2902</name>
    <dbReference type="NCBI Taxonomy" id="1341181"/>
    <lineage>
        <taxon>Bacteria</taxon>
        <taxon>Pseudomonadati</taxon>
        <taxon>Bacteroidota</taxon>
        <taxon>Flavobacteriia</taxon>
        <taxon>Flavobacteriales</taxon>
        <taxon>Flavobacteriaceae</taxon>
        <taxon>Flavobacterium</taxon>
    </lineage>
</organism>
<dbReference type="SUPFAM" id="SSF56954">
    <property type="entry name" value="Outer membrane efflux proteins (OEP)"/>
    <property type="match status" value="1"/>
</dbReference>
<dbReference type="PANTHER" id="PTHR30026">
    <property type="entry name" value="OUTER MEMBRANE PROTEIN TOLC"/>
    <property type="match status" value="1"/>
</dbReference>
<dbReference type="GO" id="GO:1990281">
    <property type="term" value="C:efflux pump complex"/>
    <property type="evidence" value="ECO:0007669"/>
    <property type="project" value="TreeGrafter"/>
</dbReference>
<dbReference type="Pfam" id="PF02321">
    <property type="entry name" value="OEP"/>
    <property type="match status" value="2"/>
</dbReference>
<protein>
    <submittedName>
        <fullName evidence="8">Outer membrane efflux protein</fullName>
    </submittedName>
</protein>
<dbReference type="EMBL" id="AVGG01000001">
    <property type="protein sequence ID" value="ESU29771.1"/>
    <property type="molecule type" value="Genomic_DNA"/>
</dbReference>
<dbReference type="GO" id="GO:0009279">
    <property type="term" value="C:cell outer membrane"/>
    <property type="evidence" value="ECO:0007669"/>
    <property type="project" value="UniProtKB-SubCell"/>
</dbReference>
<evidence type="ECO:0000256" key="3">
    <source>
        <dbReference type="ARBA" id="ARBA00022448"/>
    </source>
</evidence>
<evidence type="ECO:0000256" key="7">
    <source>
        <dbReference type="ARBA" id="ARBA00023237"/>
    </source>
</evidence>
<keyword evidence="5" id="KW-0812">Transmembrane</keyword>
<dbReference type="InterPro" id="IPR051906">
    <property type="entry name" value="TolC-like"/>
</dbReference>
<dbReference type="STRING" id="1341181.FLJC2902T_02470"/>
<reference evidence="8 9" key="1">
    <citation type="submission" date="2013-08" db="EMBL/GenBank/DDBJ databases">
        <title>Flavobacterium limnosediminis JC2902 genome sequencing.</title>
        <authorList>
            <person name="Lee K."/>
            <person name="Yi H."/>
            <person name="Park S."/>
            <person name="Chun J."/>
        </authorList>
    </citation>
    <scope>NUCLEOTIDE SEQUENCE [LARGE SCALE GENOMIC DNA]</scope>
    <source>
        <strain evidence="8 9">JC2902</strain>
    </source>
</reference>
<name>V6ST09_9FLAO</name>
<proteinExistence type="inferred from homology"/>
<evidence type="ECO:0000256" key="1">
    <source>
        <dbReference type="ARBA" id="ARBA00004442"/>
    </source>
</evidence>
<keyword evidence="6" id="KW-0472">Membrane</keyword>
<keyword evidence="4" id="KW-1134">Transmembrane beta strand</keyword>
<dbReference type="RefSeq" id="WP_023577951.1">
    <property type="nucleotide sequence ID" value="NZ_AVGG01000001.1"/>
</dbReference>
<dbReference type="OrthoDB" id="367883at2"/>
<dbReference type="Gene3D" id="1.20.1600.10">
    <property type="entry name" value="Outer membrane efflux proteins (OEP)"/>
    <property type="match status" value="1"/>
</dbReference>
<dbReference type="PATRIC" id="fig|1341181.4.peg.241"/>
<comment type="subcellular location">
    <subcellularLocation>
        <location evidence="1">Cell outer membrane</location>
    </subcellularLocation>
</comment>
<sequence length="444" mass="49999">MKHKITIAFLFVATLLQAQVKELTLKDALQYALENKAEAQKAKLDVENSNHKIAEARSRALPQLSLNGTLSNNPILLQSALPGDIIGEPGTVVMVPFQQKWTSVGSASVTQAIFDQAVFTGLKAAKTTREFYTINQQLTEEQLIEAVSVNYLQIYVFKQKLSFVESNLKSTQKVRDIIKGQYDNGLAKKIDYNRISVKVSNLEANRQQFAKQLELQENTLKFFIGMPMTEKISIPKLNFEISAEAFTEEVKLDNRSEVLLLKKQEELLGLQKKYYQAEYYPTLSLDGSYGYQGLGKEFPLGATPQDQVYWSDFATLGLTMRIPVFNGFATRSRVRMAEVDLKKISEDIKETELALNYDFENAKTQMTNSIINVGTQKENVALAKEVMENTNNNYLNGLATLTDLLDSETALNEAQNAYTIAQYEYKLAEIQIIKSKGELKSLSK</sequence>
<dbReference type="eggNOG" id="COG1538">
    <property type="taxonomic scope" value="Bacteria"/>
</dbReference>